<keyword evidence="2 6" id="KW-0812">Transmembrane</keyword>
<evidence type="ECO:0000256" key="3">
    <source>
        <dbReference type="ARBA" id="ARBA00022989"/>
    </source>
</evidence>
<feature type="transmembrane region" description="Helical" evidence="6">
    <location>
        <begin position="176"/>
        <end position="199"/>
    </location>
</feature>
<dbReference type="RefSeq" id="XP_060281118.1">
    <property type="nucleotide sequence ID" value="XM_060430114.1"/>
</dbReference>
<feature type="region of interest" description="Disordered" evidence="5">
    <location>
        <begin position="1"/>
        <end position="24"/>
    </location>
</feature>
<dbReference type="PANTHER" id="PTHR23502:SF181">
    <property type="entry name" value="MAJOR FACILITATOR SUPERFAMILY (MFS) PROFILE DOMAIN-CONTAINING PROTEIN"/>
    <property type="match status" value="1"/>
</dbReference>
<gene>
    <name evidence="8" type="ORF">QBC33DRAFT_561189</name>
</gene>
<dbReference type="InterPro" id="IPR036259">
    <property type="entry name" value="MFS_trans_sf"/>
</dbReference>
<evidence type="ECO:0000256" key="2">
    <source>
        <dbReference type="ARBA" id="ARBA00022692"/>
    </source>
</evidence>
<evidence type="ECO:0000256" key="6">
    <source>
        <dbReference type="SAM" id="Phobius"/>
    </source>
</evidence>
<dbReference type="Gene3D" id="1.20.1250.20">
    <property type="entry name" value="MFS general substrate transporter like domains"/>
    <property type="match status" value="1"/>
</dbReference>
<feature type="transmembrane region" description="Helical" evidence="6">
    <location>
        <begin position="336"/>
        <end position="357"/>
    </location>
</feature>
<comment type="caution">
    <text evidence="8">The sequence shown here is derived from an EMBL/GenBank/DDBJ whole genome shotgun (WGS) entry which is preliminary data.</text>
</comment>
<dbReference type="PROSITE" id="PS50850">
    <property type="entry name" value="MFS"/>
    <property type="match status" value="1"/>
</dbReference>
<evidence type="ECO:0000256" key="4">
    <source>
        <dbReference type="ARBA" id="ARBA00023136"/>
    </source>
</evidence>
<dbReference type="Proteomes" id="UP001244011">
    <property type="component" value="Unassembled WGS sequence"/>
</dbReference>
<feature type="transmembrane region" description="Helical" evidence="6">
    <location>
        <begin position="410"/>
        <end position="429"/>
    </location>
</feature>
<reference evidence="8" key="1">
    <citation type="submission" date="2023-06" db="EMBL/GenBank/DDBJ databases">
        <title>Genome-scale phylogeny and comparative genomics of the fungal order Sordariales.</title>
        <authorList>
            <consortium name="Lawrence Berkeley National Laboratory"/>
            <person name="Hensen N."/>
            <person name="Bonometti L."/>
            <person name="Westerberg I."/>
            <person name="Brannstrom I.O."/>
            <person name="Guillou S."/>
            <person name="Cros-Aarteil S."/>
            <person name="Calhoun S."/>
            <person name="Haridas S."/>
            <person name="Kuo A."/>
            <person name="Mondo S."/>
            <person name="Pangilinan J."/>
            <person name="Riley R."/>
            <person name="Labutti K."/>
            <person name="Andreopoulos B."/>
            <person name="Lipzen A."/>
            <person name="Chen C."/>
            <person name="Yanf M."/>
            <person name="Daum C."/>
            <person name="Ng V."/>
            <person name="Clum A."/>
            <person name="Steindorff A."/>
            <person name="Ohm R."/>
            <person name="Martin F."/>
            <person name="Silar P."/>
            <person name="Natvig D."/>
            <person name="Lalanne C."/>
            <person name="Gautier V."/>
            <person name="Ament-Velasquez S.L."/>
            <person name="Kruys A."/>
            <person name="Hutchinson M.I."/>
            <person name="Powell A.J."/>
            <person name="Barry K."/>
            <person name="Miller A.N."/>
            <person name="Grigoriev I.V."/>
            <person name="Debuchy R."/>
            <person name="Gladieux P."/>
            <person name="Thoren M.H."/>
            <person name="Johannesson H."/>
        </authorList>
    </citation>
    <scope>NUCLEOTIDE SEQUENCE</scope>
    <source>
        <strain evidence="8">8032-3</strain>
    </source>
</reference>
<feature type="transmembrane region" description="Helical" evidence="6">
    <location>
        <begin position="369"/>
        <end position="389"/>
    </location>
</feature>
<organism evidence="8 9">
    <name type="scientific">Phialemonium atrogriseum</name>
    <dbReference type="NCBI Taxonomy" id="1093897"/>
    <lineage>
        <taxon>Eukaryota</taxon>
        <taxon>Fungi</taxon>
        <taxon>Dikarya</taxon>
        <taxon>Ascomycota</taxon>
        <taxon>Pezizomycotina</taxon>
        <taxon>Sordariomycetes</taxon>
        <taxon>Sordariomycetidae</taxon>
        <taxon>Cephalothecales</taxon>
        <taxon>Cephalothecaceae</taxon>
        <taxon>Phialemonium</taxon>
    </lineage>
</organism>
<evidence type="ECO:0000256" key="5">
    <source>
        <dbReference type="SAM" id="MobiDB-lite"/>
    </source>
</evidence>
<accession>A0AAJ0BV68</accession>
<dbReference type="SUPFAM" id="SSF103473">
    <property type="entry name" value="MFS general substrate transporter"/>
    <property type="match status" value="1"/>
</dbReference>
<feature type="transmembrane region" description="Helical" evidence="6">
    <location>
        <begin position="116"/>
        <end position="136"/>
    </location>
</feature>
<feature type="transmembrane region" description="Helical" evidence="6">
    <location>
        <begin position="235"/>
        <end position="255"/>
    </location>
</feature>
<dbReference type="InterPro" id="IPR011701">
    <property type="entry name" value="MFS"/>
</dbReference>
<dbReference type="Pfam" id="PF07690">
    <property type="entry name" value="MFS_1"/>
    <property type="match status" value="1"/>
</dbReference>
<feature type="domain" description="Major facilitator superfamily (MFS) profile" evidence="7">
    <location>
        <begin position="70"/>
        <end position="534"/>
    </location>
</feature>
<evidence type="ECO:0000256" key="1">
    <source>
        <dbReference type="ARBA" id="ARBA00004141"/>
    </source>
</evidence>
<sequence>MSKLRHAFSLSKQEVSDAMPPGTSHLIDTNLVRTESEDHTVQEKHIHLVPEPSADPADPLNWPLWRKQVVLVLMGLYAIVTNVQSAVLASALPSLVTAFATFHPDGPPTGLVPFSHLAHLIAVNSLMLGASAVWWVPLSHTFGRRPIILVNLLILCGGSVWCGKATSFNSLLAGRLIQGCGGGAADAVNAVVIGEVFFVHQRGRAMAVYTVCLVVGAPLGGLVGGYITGSLGWRWTMYIPAIISGILFLMCFFFLPETLFERHTSPNGAPDSEESALEKTAAFGEAAHAELAPPPGGYAPFTFARSLKVGIYRPGLLKRLWMPYLTLRLPGTWMVILHYGGLVGLIVTASVVGPQLLTAPPYLWGSSNGLFNIGGLIGGLLGLVYAYLSTDWWSKRNAKREVHGYAEPETRLPLMLPSLVIATMGPLVFGLCAANPSPHGWVGLCFGLGLICFSLMQVGSVGFNYILDAYGGLSGDCFLCVTLFRAILGFVWSFVVGTWIDRDGVALVFGMFTLLMGVFSLSVLPVWIFGKRLRIATAEWVRPNFAKPE</sequence>
<dbReference type="GO" id="GO:0005886">
    <property type="term" value="C:plasma membrane"/>
    <property type="evidence" value="ECO:0007669"/>
    <property type="project" value="TreeGrafter"/>
</dbReference>
<feature type="transmembrane region" description="Helical" evidence="6">
    <location>
        <begin position="206"/>
        <end position="229"/>
    </location>
</feature>
<feature type="transmembrane region" description="Helical" evidence="6">
    <location>
        <begin position="478"/>
        <end position="500"/>
    </location>
</feature>
<keyword evidence="4 6" id="KW-0472">Membrane</keyword>
<evidence type="ECO:0000313" key="8">
    <source>
        <dbReference type="EMBL" id="KAK1764905.1"/>
    </source>
</evidence>
<keyword evidence="3 6" id="KW-1133">Transmembrane helix</keyword>
<feature type="transmembrane region" description="Helical" evidence="6">
    <location>
        <begin position="148"/>
        <end position="170"/>
    </location>
</feature>
<dbReference type="PANTHER" id="PTHR23502">
    <property type="entry name" value="MAJOR FACILITATOR SUPERFAMILY"/>
    <property type="match status" value="1"/>
</dbReference>
<proteinExistence type="predicted"/>
<feature type="transmembrane region" description="Helical" evidence="6">
    <location>
        <begin position="69"/>
        <end position="96"/>
    </location>
</feature>
<protein>
    <submittedName>
        <fullName evidence="8">MFS general substrate transporter</fullName>
    </submittedName>
</protein>
<comment type="subcellular location">
    <subcellularLocation>
        <location evidence="1">Membrane</location>
        <topology evidence="1">Multi-pass membrane protein</topology>
    </subcellularLocation>
</comment>
<dbReference type="InterPro" id="IPR020846">
    <property type="entry name" value="MFS_dom"/>
</dbReference>
<dbReference type="AlphaFoldDB" id="A0AAJ0BV68"/>
<keyword evidence="9" id="KW-1185">Reference proteome</keyword>
<dbReference type="GO" id="GO:0022857">
    <property type="term" value="F:transmembrane transporter activity"/>
    <property type="evidence" value="ECO:0007669"/>
    <property type="project" value="InterPro"/>
</dbReference>
<feature type="transmembrane region" description="Helical" evidence="6">
    <location>
        <begin position="506"/>
        <end position="529"/>
    </location>
</feature>
<feature type="transmembrane region" description="Helical" evidence="6">
    <location>
        <begin position="441"/>
        <end position="466"/>
    </location>
</feature>
<dbReference type="GeneID" id="85313301"/>
<name>A0AAJ0BV68_9PEZI</name>
<evidence type="ECO:0000313" key="9">
    <source>
        <dbReference type="Proteomes" id="UP001244011"/>
    </source>
</evidence>
<evidence type="ECO:0000259" key="7">
    <source>
        <dbReference type="PROSITE" id="PS50850"/>
    </source>
</evidence>
<dbReference type="EMBL" id="MU839017">
    <property type="protein sequence ID" value="KAK1764905.1"/>
    <property type="molecule type" value="Genomic_DNA"/>
</dbReference>